<evidence type="ECO:0000313" key="3">
    <source>
        <dbReference type="EMBL" id="ODM20039.1"/>
    </source>
</evidence>
<keyword evidence="2" id="KW-0812">Transmembrane</keyword>
<organism evidence="3 4">
    <name type="scientific">Aspergillus cristatus</name>
    <name type="common">Chinese Fuzhuan brick tea-fermentation fungus</name>
    <name type="synonym">Eurotium cristatum</name>
    <dbReference type="NCBI Taxonomy" id="573508"/>
    <lineage>
        <taxon>Eukaryota</taxon>
        <taxon>Fungi</taxon>
        <taxon>Dikarya</taxon>
        <taxon>Ascomycota</taxon>
        <taxon>Pezizomycotina</taxon>
        <taxon>Eurotiomycetes</taxon>
        <taxon>Eurotiomycetidae</taxon>
        <taxon>Eurotiales</taxon>
        <taxon>Aspergillaceae</taxon>
        <taxon>Aspergillus</taxon>
        <taxon>Aspergillus subgen. Aspergillus</taxon>
    </lineage>
</organism>
<dbReference type="EMBL" id="JXNT01000004">
    <property type="protein sequence ID" value="ODM20039.1"/>
    <property type="molecule type" value="Genomic_DNA"/>
</dbReference>
<feature type="transmembrane region" description="Helical" evidence="2">
    <location>
        <begin position="262"/>
        <end position="281"/>
    </location>
</feature>
<proteinExistence type="predicted"/>
<feature type="transmembrane region" description="Helical" evidence="2">
    <location>
        <begin position="287"/>
        <end position="307"/>
    </location>
</feature>
<sequence length="394" mass="43792">MSILQQGLETLHPRTRDWVQSLSRLSVSATMRIPIKWDTPPVLNPNFPDVSLDLAGVVSLADISTSNQRTVLTGTSALLDCLVLCPGAHLQQHAGELNKGEYPATANMKSGYVFRVENPAAVYYLQKIGKTGHLTTVDVVNTESRQRLNKHWERSFSLDNANAISTVAYLTAVSLTITVLVVLALMHDWWGLFVTIILIIYRLLNVIITRRRSETKWGGAKEGNIPADLLILLSQDRWIRMKGNVDDIKAVTSGQWLRGMTFLESWVAAFATVLVYLNAALASNAKLFGKVILILLLIVSAGLLAIANEWTEKLQMHGNIVRRGQGKPKLYNRRRDMADELIEEMGGRTEWAIKMGLVNSDYTPPSQETSRDGSQAELQRGKTGTNTEINQVVM</sequence>
<dbReference type="OrthoDB" id="2956246at2759"/>
<dbReference type="VEuPathDB" id="FungiDB:SI65_05025"/>
<dbReference type="STRING" id="573508.A0A1E3BGH9"/>
<feature type="transmembrane region" description="Helical" evidence="2">
    <location>
        <begin position="189"/>
        <end position="208"/>
    </location>
</feature>
<gene>
    <name evidence="3" type="ORF">SI65_05025</name>
</gene>
<protein>
    <submittedName>
        <fullName evidence="3">Uncharacterized protein</fullName>
    </submittedName>
</protein>
<reference evidence="3 4" key="1">
    <citation type="journal article" date="2016" name="BMC Genomics">
        <title>Comparative genomic and transcriptomic analyses of the Fuzhuan brick tea-fermentation fungus Aspergillus cristatus.</title>
        <authorList>
            <person name="Ge Y."/>
            <person name="Wang Y."/>
            <person name="Liu Y."/>
            <person name="Tan Y."/>
            <person name="Ren X."/>
            <person name="Zhang X."/>
            <person name="Hyde K.D."/>
            <person name="Liu Y."/>
            <person name="Liu Z."/>
        </authorList>
    </citation>
    <scope>NUCLEOTIDE SEQUENCE [LARGE SCALE GENOMIC DNA]</scope>
    <source>
        <strain evidence="3 4">GZAAS20.1005</strain>
    </source>
</reference>
<feature type="transmembrane region" description="Helical" evidence="2">
    <location>
        <begin position="163"/>
        <end position="183"/>
    </location>
</feature>
<feature type="region of interest" description="Disordered" evidence="1">
    <location>
        <begin position="362"/>
        <end position="386"/>
    </location>
</feature>
<accession>A0A1E3BGH9</accession>
<dbReference type="Proteomes" id="UP000094569">
    <property type="component" value="Unassembled WGS sequence"/>
</dbReference>
<evidence type="ECO:0000256" key="2">
    <source>
        <dbReference type="SAM" id="Phobius"/>
    </source>
</evidence>
<keyword evidence="2" id="KW-0472">Membrane</keyword>
<name>A0A1E3BGH9_ASPCR</name>
<evidence type="ECO:0000256" key="1">
    <source>
        <dbReference type="SAM" id="MobiDB-lite"/>
    </source>
</evidence>
<evidence type="ECO:0000313" key="4">
    <source>
        <dbReference type="Proteomes" id="UP000094569"/>
    </source>
</evidence>
<dbReference type="AlphaFoldDB" id="A0A1E3BGH9"/>
<keyword evidence="4" id="KW-1185">Reference proteome</keyword>
<keyword evidence="2" id="KW-1133">Transmembrane helix</keyword>
<comment type="caution">
    <text evidence="3">The sequence shown here is derived from an EMBL/GenBank/DDBJ whole genome shotgun (WGS) entry which is preliminary data.</text>
</comment>